<evidence type="ECO:0000313" key="1">
    <source>
        <dbReference type="EMBL" id="CZR58050.1"/>
    </source>
</evidence>
<gene>
    <name evidence="1" type="ORF">PAC_07940</name>
</gene>
<keyword evidence="2" id="KW-1185">Reference proteome</keyword>
<dbReference type="EMBL" id="FJOG01000011">
    <property type="protein sequence ID" value="CZR58050.1"/>
    <property type="molecule type" value="Genomic_DNA"/>
</dbReference>
<dbReference type="Proteomes" id="UP000184330">
    <property type="component" value="Unassembled WGS sequence"/>
</dbReference>
<organism evidence="1 2">
    <name type="scientific">Phialocephala subalpina</name>
    <dbReference type="NCBI Taxonomy" id="576137"/>
    <lineage>
        <taxon>Eukaryota</taxon>
        <taxon>Fungi</taxon>
        <taxon>Dikarya</taxon>
        <taxon>Ascomycota</taxon>
        <taxon>Pezizomycotina</taxon>
        <taxon>Leotiomycetes</taxon>
        <taxon>Helotiales</taxon>
        <taxon>Mollisiaceae</taxon>
        <taxon>Phialocephala</taxon>
        <taxon>Phialocephala fortinii species complex</taxon>
    </lineage>
</organism>
<protein>
    <submittedName>
        <fullName evidence="1">Uncharacterized protein</fullName>
    </submittedName>
</protein>
<dbReference type="OrthoDB" id="3550710at2759"/>
<sequence length="206" mass="22679">MSAGHHAYRVEFTPGKLRGTDPSRRERFLPRNTCVPVLLKYSGSPSLTMTLGHCDSGANGQWQVDYLLSHEMLSFGDTKFNSSITFSLSRGGSVLTNYSTNWINWPTPTIPKQWIKCEDPMLRFRIATFNDASNFTIEVVELEPVVSKSETTSLGVTRANISLSRTSGIYCFGNTQAAGTQCELSEPPLILTSSSSSFTPSPLNII</sequence>
<proteinExistence type="predicted"/>
<evidence type="ECO:0000313" key="2">
    <source>
        <dbReference type="Proteomes" id="UP000184330"/>
    </source>
</evidence>
<accession>A0A1L7WZ66</accession>
<name>A0A1L7WZ66_9HELO</name>
<dbReference type="AlphaFoldDB" id="A0A1L7WZ66"/>
<reference evidence="1 2" key="1">
    <citation type="submission" date="2016-03" db="EMBL/GenBank/DDBJ databases">
        <authorList>
            <person name="Ploux O."/>
        </authorList>
    </citation>
    <scope>NUCLEOTIDE SEQUENCE [LARGE SCALE GENOMIC DNA]</scope>
    <source>
        <strain evidence="1 2">UAMH 11012</strain>
    </source>
</reference>